<sequence>KHGHYFAKRNEKAEKNEEIKVLTSLFVPCAEPWKKGSSRQKNGAVGATPRSSTKLVQDGDELHLRVNRQVDRRFRLTTSNNLLQHKSVKTINTMVVDELNEVLVANIISYMCLRIARGRGRKTKNTKLMASASGST</sequence>
<name>A0A9J5XRJ3_SOLCO</name>
<feature type="non-terminal residue" evidence="2">
    <location>
        <position position="136"/>
    </location>
</feature>
<accession>A0A9J5XRJ3</accession>
<dbReference type="AlphaFoldDB" id="A0A9J5XRJ3"/>
<reference evidence="2 3" key="1">
    <citation type="submission" date="2020-09" db="EMBL/GenBank/DDBJ databases">
        <title>De no assembly of potato wild relative species, Solanum commersonii.</title>
        <authorList>
            <person name="Cho K."/>
        </authorList>
    </citation>
    <scope>NUCLEOTIDE SEQUENCE [LARGE SCALE GENOMIC DNA]</scope>
    <source>
        <strain evidence="2">LZ3.2</strain>
        <tissue evidence="2">Leaf</tissue>
    </source>
</reference>
<evidence type="ECO:0000313" key="2">
    <source>
        <dbReference type="EMBL" id="KAG5589972.1"/>
    </source>
</evidence>
<keyword evidence="3" id="KW-1185">Reference proteome</keyword>
<gene>
    <name evidence="2" type="ORF">H5410_040486</name>
</gene>
<evidence type="ECO:0000313" key="3">
    <source>
        <dbReference type="Proteomes" id="UP000824120"/>
    </source>
</evidence>
<feature type="region of interest" description="Disordered" evidence="1">
    <location>
        <begin position="33"/>
        <end position="56"/>
    </location>
</feature>
<evidence type="ECO:0000256" key="1">
    <source>
        <dbReference type="SAM" id="MobiDB-lite"/>
    </source>
</evidence>
<dbReference type="EMBL" id="JACXVP010000008">
    <property type="protein sequence ID" value="KAG5589972.1"/>
    <property type="molecule type" value="Genomic_DNA"/>
</dbReference>
<proteinExistence type="predicted"/>
<protein>
    <submittedName>
        <fullName evidence="2">Uncharacterized protein</fullName>
    </submittedName>
</protein>
<organism evidence="2 3">
    <name type="scientific">Solanum commersonii</name>
    <name type="common">Commerson's wild potato</name>
    <name type="synonym">Commerson's nightshade</name>
    <dbReference type="NCBI Taxonomy" id="4109"/>
    <lineage>
        <taxon>Eukaryota</taxon>
        <taxon>Viridiplantae</taxon>
        <taxon>Streptophyta</taxon>
        <taxon>Embryophyta</taxon>
        <taxon>Tracheophyta</taxon>
        <taxon>Spermatophyta</taxon>
        <taxon>Magnoliopsida</taxon>
        <taxon>eudicotyledons</taxon>
        <taxon>Gunneridae</taxon>
        <taxon>Pentapetalae</taxon>
        <taxon>asterids</taxon>
        <taxon>lamiids</taxon>
        <taxon>Solanales</taxon>
        <taxon>Solanaceae</taxon>
        <taxon>Solanoideae</taxon>
        <taxon>Solaneae</taxon>
        <taxon>Solanum</taxon>
    </lineage>
</organism>
<comment type="caution">
    <text evidence="2">The sequence shown here is derived from an EMBL/GenBank/DDBJ whole genome shotgun (WGS) entry which is preliminary data.</text>
</comment>
<dbReference type="Proteomes" id="UP000824120">
    <property type="component" value="Chromosome 8"/>
</dbReference>